<feature type="compositionally biased region" description="Basic and acidic residues" evidence="12">
    <location>
        <begin position="1069"/>
        <end position="1083"/>
    </location>
</feature>
<evidence type="ECO:0000256" key="12">
    <source>
        <dbReference type="SAM" id="MobiDB-lite"/>
    </source>
</evidence>
<evidence type="ECO:0000256" key="9">
    <source>
        <dbReference type="ARBA" id="ARBA00048659"/>
    </source>
</evidence>
<feature type="compositionally biased region" description="Polar residues" evidence="12">
    <location>
        <begin position="742"/>
        <end position="758"/>
    </location>
</feature>
<dbReference type="InterPro" id="IPR008271">
    <property type="entry name" value="Ser/Thr_kinase_AS"/>
</dbReference>
<evidence type="ECO:0000256" key="1">
    <source>
        <dbReference type="ARBA" id="ARBA00012513"/>
    </source>
</evidence>
<feature type="compositionally biased region" description="Polar residues" evidence="12">
    <location>
        <begin position="927"/>
        <end position="943"/>
    </location>
</feature>
<dbReference type="GO" id="GO:0005634">
    <property type="term" value="C:nucleus"/>
    <property type="evidence" value="ECO:0007669"/>
    <property type="project" value="TreeGrafter"/>
</dbReference>
<evidence type="ECO:0000256" key="11">
    <source>
        <dbReference type="PROSITE-ProRule" id="PRU10141"/>
    </source>
</evidence>
<keyword evidence="5 15" id="KW-0418">Kinase</keyword>
<feature type="region of interest" description="Disordered" evidence="12">
    <location>
        <begin position="1059"/>
        <end position="1090"/>
    </location>
</feature>
<proteinExistence type="inferred from homology"/>
<dbReference type="SMART" id="SM00220">
    <property type="entry name" value="S_TKc"/>
    <property type="match status" value="1"/>
</dbReference>
<feature type="region of interest" description="Disordered" evidence="12">
    <location>
        <begin position="921"/>
        <end position="943"/>
    </location>
</feature>
<evidence type="ECO:0000256" key="5">
    <source>
        <dbReference type="ARBA" id="ARBA00022777"/>
    </source>
</evidence>
<dbReference type="GO" id="GO:0004694">
    <property type="term" value="F:eukaryotic translation initiation factor 2alpha kinase activity"/>
    <property type="evidence" value="ECO:0007669"/>
    <property type="project" value="TreeGrafter"/>
</dbReference>
<protein>
    <recommendedName>
        <fullName evidence="1">non-specific serine/threonine protein kinase</fullName>
        <ecNumber evidence="1">2.7.11.1</ecNumber>
    </recommendedName>
</protein>
<feature type="region of interest" description="Disordered" evidence="12">
    <location>
        <begin position="1003"/>
        <end position="1038"/>
    </location>
</feature>
<dbReference type="OrthoDB" id="341578at2759"/>
<dbReference type="InterPro" id="IPR011009">
    <property type="entry name" value="Kinase-like_dom_sf"/>
</dbReference>
<comment type="similarity">
    <text evidence="8">Belongs to the protein kinase superfamily. Ser/Thr protein kinase family. GCN2 subfamily.</text>
</comment>
<dbReference type="PANTHER" id="PTHR11042">
    <property type="entry name" value="EUKARYOTIC TRANSLATION INITIATION FACTOR 2-ALPHA KINASE EIF2-ALPHA KINASE -RELATED"/>
    <property type="match status" value="1"/>
</dbReference>
<keyword evidence="2" id="KW-0723">Serine/threonine-protein kinase</keyword>
<feature type="region of interest" description="Disordered" evidence="12">
    <location>
        <begin position="674"/>
        <end position="706"/>
    </location>
</feature>
<comment type="caution">
    <text evidence="15">The sequence shown here is derived from an EMBL/GenBank/DDBJ whole genome shotgun (WGS) entry which is preliminary data.</text>
</comment>
<dbReference type="PROSITE" id="PS50011">
    <property type="entry name" value="PROTEIN_KINASE_DOM"/>
    <property type="match status" value="1"/>
</dbReference>
<organism evidence="15 16">
    <name type="scientific">Seminavis robusta</name>
    <dbReference type="NCBI Taxonomy" id="568900"/>
    <lineage>
        <taxon>Eukaryota</taxon>
        <taxon>Sar</taxon>
        <taxon>Stramenopiles</taxon>
        <taxon>Ochrophyta</taxon>
        <taxon>Bacillariophyta</taxon>
        <taxon>Bacillariophyceae</taxon>
        <taxon>Bacillariophycidae</taxon>
        <taxon>Naviculales</taxon>
        <taxon>Naviculaceae</taxon>
        <taxon>Seminavis</taxon>
    </lineage>
</organism>
<evidence type="ECO:0000256" key="7">
    <source>
        <dbReference type="ARBA" id="ARBA00023193"/>
    </source>
</evidence>
<keyword evidence="13" id="KW-0812">Transmembrane</keyword>
<feature type="domain" description="Protein kinase" evidence="14">
    <location>
        <begin position="811"/>
        <end position="1315"/>
    </location>
</feature>
<accession>A0A9N8EI61</accession>
<keyword evidence="13" id="KW-1133">Transmembrane helix</keyword>
<keyword evidence="4 11" id="KW-0547">Nucleotide-binding</keyword>
<dbReference type="GO" id="GO:0005737">
    <property type="term" value="C:cytoplasm"/>
    <property type="evidence" value="ECO:0007669"/>
    <property type="project" value="TreeGrafter"/>
</dbReference>
<feature type="region of interest" description="Disordered" evidence="12">
    <location>
        <begin position="540"/>
        <end position="566"/>
    </location>
</feature>
<feature type="compositionally biased region" description="Acidic residues" evidence="12">
    <location>
        <begin position="273"/>
        <end position="286"/>
    </location>
</feature>
<evidence type="ECO:0000313" key="16">
    <source>
        <dbReference type="Proteomes" id="UP001153069"/>
    </source>
</evidence>
<keyword evidence="7" id="KW-0652">Protein synthesis inhibitor</keyword>
<evidence type="ECO:0000256" key="10">
    <source>
        <dbReference type="ARBA" id="ARBA00048977"/>
    </source>
</evidence>
<evidence type="ECO:0000313" key="15">
    <source>
        <dbReference type="EMBL" id="CAB9522052.1"/>
    </source>
</evidence>
<dbReference type="PROSITE" id="PS00108">
    <property type="entry name" value="PROTEIN_KINASE_ST"/>
    <property type="match status" value="1"/>
</dbReference>
<dbReference type="Gene3D" id="1.10.510.10">
    <property type="entry name" value="Transferase(Phosphotransferase) domain 1"/>
    <property type="match status" value="1"/>
</dbReference>
<evidence type="ECO:0000256" key="2">
    <source>
        <dbReference type="ARBA" id="ARBA00022527"/>
    </source>
</evidence>
<evidence type="ECO:0000256" key="13">
    <source>
        <dbReference type="SAM" id="Phobius"/>
    </source>
</evidence>
<dbReference type="GO" id="GO:0005524">
    <property type="term" value="F:ATP binding"/>
    <property type="evidence" value="ECO:0007669"/>
    <property type="project" value="UniProtKB-UniRule"/>
</dbReference>
<evidence type="ECO:0000259" key="14">
    <source>
        <dbReference type="PROSITE" id="PS50011"/>
    </source>
</evidence>
<dbReference type="Proteomes" id="UP001153069">
    <property type="component" value="Unassembled WGS sequence"/>
</dbReference>
<keyword evidence="13" id="KW-0472">Membrane</keyword>
<dbReference type="Gene3D" id="3.30.200.20">
    <property type="entry name" value="Phosphorylase Kinase, domain 1"/>
    <property type="match status" value="1"/>
</dbReference>
<feature type="compositionally biased region" description="Low complexity" evidence="12">
    <location>
        <begin position="287"/>
        <end position="296"/>
    </location>
</feature>
<dbReference type="Pfam" id="PF00069">
    <property type="entry name" value="Pkinase"/>
    <property type="match status" value="2"/>
</dbReference>
<gene>
    <name evidence="15" type="ORF">SEMRO_1263_G257250.1</name>
</gene>
<dbReference type="InterPro" id="IPR017441">
    <property type="entry name" value="Protein_kinase_ATP_BS"/>
</dbReference>
<feature type="transmembrane region" description="Helical" evidence="13">
    <location>
        <begin position="47"/>
        <end position="67"/>
    </location>
</feature>
<name>A0A9N8EI61_9STRA</name>
<keyword evidence="16" id="KW-1185">Reference proteome</keyword>
<feature type="compositionally biased region" description="Polar residues" evidence="12">
    <location>
        <begin position="638"/>
        <end position="657"/>
    </location>
</feature>
<feature type="compositionally biased region" description="Basic and acidic residues" evidence="12">
    <location>
        <begin position="540"/>
        <end position="550"/>
    </location>
</feature>
<feature type="compositionally biased region" description="Acidic residues" evidence="12">
    <location>
        <begin position="1003"/>
        <end position="1013"/>
    </location>
</feature>
<feature type="binding site" evidence="11">
    <location>
        <position position="841"/>
    </location>
    <ligand>
        <name>ATP</name>
        <dbReference type="ChEBI" id="CHEBI:30616"/>
    </ligand>
</feature>
<feature type="region of interest" description="Disordered" evidence="12">
    <location>
        <begin position="742"/>
        <end position="773"/>
    </location>
</feature>
<dbReference type="PANTHER" id="PTHR11042:SF160">
    <property type="entry name" value="EUKARYOTIC TRANSLATION INITIATION FACTOR 2-ALPHA KINASE 1"/>
    <property type="match status" value="1"/>
</dbReference>
<dbReference type="PROSITE" id="PS00107">
    <property type="entry name" value="PROTEIN_KINASE_ATP"/>
    <property type="match status" value="1"/>
</dbReference>
<sequence length="1434" mass="158176">MLNGSLDNKQRYKYHDTAQGIGLVMPCVVKSRQPTTTRCCGRYGKTLLLWTAFLVILVVKTTTAATLPGTKWLEHRLRKLARAHIIEAPSEPATLDGALPAGEHHHHPSAEHALLVVATHEGQVWTIDSTDGSLVAGFSTGPPLLVVDDQFEQATMDGAAYPAIPEGLAQSQIVPSMDGILYWRQPIDSGDTGTTSNQNSKLVPIASIRDLVDNPIQMCQEIDGGNCDILTATSLGPSLFSLNSQGSLNWARSRSTTTRVKPVPMQRKPSENGSEDTDDDDDDSESSSDSNSSTSKTNLLLQRQDYLVQQISTETGEQVWNITWGNLESLDFVGDEQGDAGAATTSSRRSRRRDHQSFHLLPSDEPVSSSSDLPSLVFGNHGKSLVALWTEPPKFLWKRDFISVITKVFGIERDNWQSVNVVAEIDDMNDGSEKQQWYSSREILQPLLGLPDREETQTEKDAFRYWWWAGGGKGMGKDKPFRDIEKFVVQPQQENGLIFVPRPPAHSLVRNSWFLNHLWDSPQARGAQSFQGFLAAEAHNDKKQTEKEKPSQPTAKPAQRKEEYQIPHLQMMEQSYDTSNMPRLLLLPPAEHPLPSPATSGGLFLSWPLVVAIITALVGTAGAAFVVYGEKKKKWMATSASPDGSGNNTSGSQGVSDLTADTLSLSATRTRSLSVTAADRSLSRSKDQSRSNLSGSDKGAAGLVPFEKAPRHTLNRSCSAPIMTSDAIVSFSGLAKTNLMSQTNHGTEMSGNIQSSNPAEKEAPPSPTDVAKGPLVKHRSAPIEMPSVVPQGIGMIDGIPLIRYSRYQAEFREIEPLGRGGFGSVFRVANVLDGREYAVKKVSIRSSDWNSPGTEAFSQELHRVLREVKFLALLDHPNVVRYYTAWLEMEENEHLPSGEESVSNANTNTLSRRLSSELLTGLDPTNEENAQSQTTSSFLGNRNSTSTSKAILSHLKPKKKANPLGWNNTFGFEDSSMSAFHPRYAMPIVPDSEDCGFIFEERSDEGEAEEEQDENFHRNHNMNSFGGHSVTSSEYSKSEHSHSVSSSWDASYSLNRRQKIAASTEGATDEEKKSAPEAADRQRRNSKTSKHTLYIQMQLCSPETLGDFLTNKEARQGHALTVSGSEAVDIPLALRLFLQIVEAVHHVHQRNLIHRDLKPSNCFIDEMGTVKVGDFGLSRESNDNDNSANSSLILDAQQDTQCAGDNTVGVGTRSYASPEQMNGSDYDAKTDIFALGMMLFELLYPMYTGMERHICFQKLRSDCTFPEGWQSSVCSTFPSLDQLVRSMLCLKPRDRPTADKVARHIQGLIEEHSVTLNISRHEHDIENLIFFRVEARPVPDVLKVVIDLIHGATAPETVEVVQYGMRSGTKKSSDEKQQKRAILEFALALSNSDASVSATRGSLLATKLEEHDDILVARHVWHQTTLANWASRSV</sequence>
<evidence type="ECO:0000256" key="8">
    <source>
        <dbReference type="ARBA" id="ARBA00037982"/>
    </source>
</evidence>
<comment type="catalytic activity">
    <reaction evidence="9">
        <text>L-threonyl-[protein] + ATP = O-phospho-L-threonyl-[protein] + ADP + H(+)</text>
        <dbReference type="Rhea" id="RHEA:46608"/>
        <dbReference type="Rhea" id="RHEA-COMP:11060"/>
        <dbReference type="Rhea" id="RHEA-COMP:11605"/>
        <dbReference type="ChEBI" id="CHEBI:15378"/>
        <dbReference type="ChEBI" id="CHEBI:30013"/>
        <dbReference type="ChEBI" id="CHEBI:30616"/>
        <dbReference type="ChEBI" id="CHEBI:61977"/>
        <dbReference type="ChEBI" id="CHEBI:456216"/>
        <dbReference type="EC" id="2.7.11.1"/>
    </reaction>
    <physiologicalReaction direction="left-to-right" evidence="9">
        <dbReference type="Rhea" id="RHEA:46609"/>
    </physiologicalReaction>
</comment>
<feature type="region of interest" description="Disordered" evidence="12">
    <location>
        <begin position="637"/>
        <end position="657"/>
    </location>
</feature>
<feature type="region of interest" description="Disordered" evidence="12">
    <location>
        <begin position="253"/>
        <end position="296"/>
    </location>
</feature>
<dbReference type="SUPFAM" id="SSF56112">
    <property type="entry name" value="Protein kinase-like (PK-like)"/>
    <property type="match status" value="1"/>
</dbReference>
<dbReference type="InterPro" id="IPR000719">
    <property type="entry name" value="Prot_kinase_dom"/>
</dbReference>
<dbReference type="EMBL" id="CAICTM010001261">
    <property type="protein sequence ID" value="CAB9522052.1"/>
    <property type="molecule type" value="Genomic_DNA"/>
</dbReference>
<evidence type="ECO:0000256" key="4">
    <source>
        <dbReference type="ARBA" id="ARBA00022741"/>
    </source>
</evidence>
<keyword evidence="6 11" id="KW-0067">ATP-binding</keyword>
<keyword evidence="3" id="KW-0808">Transferase</keyword>
<dbReference type="GO" id="GO:0017148">
    <property type="term" value="P:negative regulation of translation"/>
    <property type="evidence" value="ECO:0007669"/>
    <property type="project" value="UniProtKB-KW"/>
</dbReference>
<evidence type="ECO:0000256" key="6">
    <source>
        <dbReference type="ARBA" id="ARBA00022840"/>
    </source>
</evidence>
<reference evidence="15" key="1">
    <citation type="submission" date="2020-06" db="EMBL/GenBank/DDBJ databases">
        <authorList>
            <consortium name="Plant Systems Biology data submission"/>
        </authorList>
    </citation>
    <scope>NUCLEOTIDE SEQUENCE</scope>
    <source>
        <strain evidence="15">D6</strain>
    </source>
</reference>
<evidence type="ECO:0000256" key="3">
    <source>
        <dbReference type="ARBA" id="ARBA00022679"/>
    </source>
</evidence>
<dbReference type="InterPro" id="IPR050339">
    <property type="entry name" value="CC_SR_Kinase"/>
</dbReference>
<feature type="region of interest" description="Disordered" evidence="12">
    <location>
        <begin position="336"/>
        <end position="368"/>
    </location>
</feature>
<dbReference type="EC" id="2.7.11.1" evidence="1"/>
<comment type="catalytic activity">
    <reaction evidence="10">
        <text>L-seryl-[protein] + ATP = O-phospho-L-seryl-[protein] + ADP + H(+)</text>
        <dbReference type="Rhea" id="RHEA:17989"/>
        <dbReference type="Rhea" id="RHEA-COMP:9863"/>
        <dbReference type="Rhea" id="RHEA-COMP:11604"/>
        <dbReference type="ChEBI" id="CHEBI:15378"/>
        <dbReference type="ChEBI" id="CHEBI:29999"/>
        <dbReference type="ChEBI" id="CHEBI:30616"/>
        <dbReference type="ChEBI" id="CHEBI:83421"/>
        <dbReference type="ChEBI" id="CHEBI:456216"/>
        <dbReference type="EC" id="2.7.11.1"/>
    </reaction>
    <physiologicalReaction direction="left-to-right" evidence="10">
        <dbReference type="Rhea" id="RHEA:17990"/>
    </physiologicalReaction>
</comment>